<name>B2ZF80_ADIVA</name>
<evidence type="ECO:0000256" key="5">
    <source>
        <dbReference type="SAM" id="Phobius"/>
    </source>
</evidence>
<dbReference type="PROSITE" id="PS50262">
    <property type="entry name" value="G_PROTEIN_RECEP_F1_2"/>
    <property type="match status" value="1"/>
</dbReference>
<proteinExistence type="predicted"/>
<keyword evidence="2 5" id="KW-0812">Transmembrane</keyword>
<keyword evidence="3 5" id="KW-1133">Transmembrane helix</keyword>
<dbReference type="InterPro" id="IPR000276">
    <property type="entry name" value="GPCR_Rhodpsn"/>
</dbReference>
<feature type="domain" description="G-protein coupled receptors family 1 profile" evidence="6">
    <location>
        <begin position="21"/>
        <end position="256"/>
    </location>
</feature>
<evidence type="ECO:0000256" key="4">
    <source>
        <dbReference type="ARBA" id="ARBA00023136"/>
    </source>
</evidence>
<dbReference type="EMBL" id="EU652315">
    <property type="protein sequence ID" value="ACD37550.1"/>
    <property type="molecule type" value="Genomic_DNA"/>
</dbReference>
<evidence type="ECO:0000259" key="6">
    <source>
        <dbReference type="PROSITE" id="PS50262"/>
    </source>
</evidence>
<evidence type="ECO:0000256" key="2">
    <source>
        <dbReference type="ARBA" id="ARBA00022692"/>
    </source>
</evidence>
<comment type="subcellular location">
    <subcellularLocation>
        <location evidence="1">Membrane</location>
    </subcellularLocation>
</comment>
<keyword evidence="7" id="KW-0675">Receptor</keyword>
<accession>B2ZF80</accession>
<dbReference type="Pfam" id="PF00001">
    <property type="entry name" value="7tm_1"/>
    <property type="match status" value="1"/>
</dbReference>
<feature type="transmembrane region" description="Helical" evidence="5">
    <location>
        <begin position="119"/>
        <end position="140"/>
    </location>
</feature>
<reference evidence="7" key="2">
    <citation type="journal article" date="2009" name="PLoS Genet.">
        <title>Phylogenomics of unusual histone H2A Variants in Bdelloid rotifers.</title>
        <authorList>
            <person name="Van Doninck K."/>
            <person name="Mandigo M.L."/>
            <person name="Hur J.H."/>
            <person name="Wang P."/>
            <person name="Guglielmini J."/>
            <person name="Milinkovitch M.C."/>
            <person name="Lane W.S."/>
            <person name="Meselson M."/>
        </authorList>
    </citation>
    <scope>NUCLEOTIDE SEQUENCE</scope>
    <source>
        <strain evidence="7">Avhis-1</strain>
    </source>
</reference>
<dbReference type="InterPro" id="IPR017452">
    <property type="entry name" value="GPCR_Rhodpsn_7TM"/>
</dbReference>
<feature type="transmembrane region" description="Helical" evidence="5">
    <location>
        <begin position="39"/>
        <end position="59"/>
    </location>
</feature>
<dbReference type="CDD" id="cd00637">
    <property type="entry name" value="7tm_classA_rhodopsin-like"/>
    <property type="match status" value="1"/>
</dbReference>
<feature type="transmembrane region" description="Helical" evidence="5">
    <location>
        <begin position="79"/>
        <end position="98"/>
    </location>
</feature>
<feature type="transmembrane region" description="Helical" evidence="5">
    <location>
        <begin position="152"/>
        <end position="175"/>
    </location>
</feature>
<evidence type="ECO:0000256" key="1">
    <source>
        <dbReference type="ARBA" id="ARBA00004370"/>
    </source>
</evidence>
<evidence type="ECO:0000256" key="3">
    <source>
        <dbReference type="ARBA" id="ARBA00022989"/>
    </source>
</evidence>
<dbReference type="GO" id="GO:0004930">
    <property type="term" value="F:G protein-coupled receptor activity"/>
    <property type="evidence" value="ECO:0007669"/>
    <property type="project" value="InterPro"/>
</dbReference>
<organism evidence="7">
    <name type="scientific">Adineta vaga</name>
    <name type="common">Rotifer</name>
    <name type="synonym">Callidina vaga</name>
    <dbReference type="NCBI Taxonomy" id="104782"/>
    <lineage>
        <taxon>Eukaryota</taxon>
        <taxon>Metazoa</taxon>
        <taxon>Spiralia</taxon>
        <taxon>Gnathifera</taxon>
        <taxon>Rotifera</taxon>
        <taxon>Eurotatoria</taxon>
        <taxon>Bdelloidea</taxon>
        <taxon>Adinetida</taxon>
        <taxon>Adinetidae</taxon>
        <taxon>Adineta</taxon>
    </lineage>
</organism>
<reference evidence="7" key="1">
    <citation type="journal article" date="2009" name="Mol. Biol. Evol.">
        <title>Degenerate tetraploidy was established before bdelloid rotifer families diverged.</title>
        <authorList>
            <person name="Hur J.H."/>
            <person name="Van Doninck K."/>
            <person name="Mandigo M.L."/>
            <person name="Meselson M."/>
        </authorList>
    </citation>
    <scope>NUCLEOTIDE SEQUENCE</scope>
    <source>
        <strain evidence="7">Avhis-1</strain>
    </source>
</reference>
<evidence type="ECO:0000313" key="7">
    <source>
        <dbReference type="EMBL" id="ACD37550.1"/>
    </source>
</evidence>
<protein>
    <submittedName>
        <fullName evidence="7">Arginine vasopressin receptor</fullName>
    </submittedName>
</protein>
<dbReference type="SUPFAM" id="SSF81321">
    <property type="entry name" value="Family A G protein-coupled receptor-like"/>
    <property type="match status" value="1"/>
</dbReference>
<sequence>MANISSIFLLKTIVFGMSIFLSLFYSLLLLFIRSLYKRIHILILNICFGVISTSVYFMVYFVMYEYYIEYLFTERTCTFLFYIQSICLCECSFAFVTLTINRFFAIVYHTEQFFKTKKFMFLCIANQWIVGGLVSLPFTFYINSYCGVPQWLLVYTVIIAIIIPVLFTLSLNVAIYKYVHSSSLRIHPQMTTTAGGVIIRPKPTINRRDLYLLKHTVFMFSMFIIGCTPIFSLVALDYSGNVSPLEYALLQVLSSY</sequence>
<feature type="transmembrane region" description="Helical" evidence="5">
    <location>
        <begin position="217"/>
        <end position="236"/>
    </location>
</feature>
<keyword evidence="4 5" id="KW-0472">Membrane</keyword>
<dbReference type="Gene3D" id="1.20.1070.10">
    <property type="entry name" value="Rhodopsin 7-helix transmembrane proteins"/>
    <property type="match status" value="1"/>
</dbReference>
<dbReference type="GO" id="GO:0016020">
    <property type="term" value="C:membrane"/>
    <property type="evidence" value="ECO:0007669"/>
    <property type="project" value="UniProtKB-SubCell"/>
</dbReference>
<feature type="transmembrane region" description="Helical" evidence="5">
    <location>
        <begin position="12"/>
        <end position="32"/>
    </location>
</feature>
<dbReference type="AlphaFoldDB" id="B2ZF80"/>